<evidence type="ECO:0000313" key="7">
    <source>
        <dbReference type="EMBL" id="KAL3524605.1"/>
    </source>
</evidence>
<evidence type="ECO:0000313" key="8">
    <source>
        <dbReference type="Proteomes" id="UP001630127"/>
    </source>
</evidence>
<feature type="region of interest" description="Disordered" evidence="4">
    <location>
        <begin position="1"/>
        <end position="43"/>
    </location>
</feature>
<reference evidence="7 8" key="1">
    <citation type="submission" date="2024-11" db="EMBL/GenBank/DDBJ databases">
        <title>A near-complete genome assembly of Cinchona calisaya.</title>
        <authorList>
            <person name="Lian D.C."/>
            <person name="Zhao X.W."/>
            <person name="Wei L."/>
        </authorList>
    </citation>
    <scope>NUCLEOTIDE SEQUENCE [LARGE SCALE GENOMIC DNA]</scope>
    <source>
        <tissue evidence="7">Nenye</tissue>
    </source>
</reference>
<dbReference type="InterPro" id="IPR005381">
    <property type="entry name" value="Znf-XS_domain"/>
</dbReference>
<dbReference type="Pfam" id="PF03468">
    <property type="entry name" value="XS"/>
    <property type="match status" value="1"/>
</dbReference>
<feature type="compositionally biased region" description="Polar residues" evidence="4">
    <location>
        <begin position="12"/>
        <end position="34"/>
    </location>
</feature>
<evidence type="ECO:0000256" key="4">
    <source>
        <dbReference type="SAM" id="MobiDB-lite"/>
    </source>
</evidence>
<feature type="compositionally biased region" description="Low complexity" evidence="4">
    <location>
        <begin position="58"/>
        <end position="67"/>
    </location>
</feature>
<accession>A0ABD3A213</accession>
<evidence type="ECO:0000256" key="2">
    <source>
        <dbReference type="ARBA" id="ARBA00023158"/>
    </source>
</evidence>
<feature type="domain" description="Zinc finger-XS" evidence="6">
    <location>
        <begin position="252"/>
        <end position="290"/>
    </location>
</feature>
<protein>
    <submittedName>
        <fullName evidence="7">Uncharacterized protein</fullName>
    </submittedName>
</protein>
<comment type="caution">
    <text evidence="7">The sequence shown here is derived from an EMBL/GenBank/DDBJ whole genome shotgun (WGS) entry which is preliminary data.</text>
</comment>
<feature type="compositionally biased region" description="Polar residues" evidence="4">
    <location>
        <begin position="147"/>
        <end position="157"/>
    </location>
</feature>
<keyword evidence="1" id="KW-0175">Coiled coil</keyword>
<evidence type="ECO:0000256" key="3">
    <source>
        <dbReference type="ARBA" id="ARBA00024022"/>
    </source>
</evidence>
<keyword evidence="8" id="KW-1185">Reference proteome</keyword>
<dbReference type="PANTHER" id="PTHR46602">
    <property type="entry name" value="PROTEIN SUPPRESSOR OF GENE SILENCING 3"/>
    <property type="match status" value="1"/>
</dbReference>
<feature type="compositionally biased region" description="Acidic residues" evidence="4">
    <location>
        <begin position="184"/>
        <end position="213"/>
    </location>
</feature>
<gene>
    <name evidence="7" type="ORF">ACH5RR_012977</name>
</gene>
<dbReference type="CDD" id="cd12266">
    <property type="entry name" value="RRM_like_XS"/>
    <property type="match status" value="1"/>
</dbReference>
<dbReference type="Gene3D" id="3.30.70.2890">
    <property type="entry name" value="XS domain"/>
    <property type="match status" value="1"/>
</dbReference>
<feature type="region of interest" description="Disordered" evidence="4">
    <location>
        <begin position="550"/>
        <end position="575"/>
    </location>
</feature>
<name>A0ABD3A213_9GENT</name>
<dbReference type="InterPro" id="IPR038588">
    <property type="entry name" value="XS_domain_sf"/>
</dbReference>
<dbReference type="GO" id="GO:0031047">
    <property type="term" value="P:regulatory ncRNA-mediated gene silencing"/>
    <property type="evidence" value="ECO:0007669"/>
    <property type="project" value="UniProtKB-KW"/>
</dbReference>
<sequence length="660" mass="75303">MSSRKVGGNGMPVNSSSKGNNISETSNPEIQQLSHDVKDISLGTGDGWEVYVKKSKNKAGSSASKQSVPQISNSRAWGHPDVVQKLGWGSSGGSGRGGGNSWPTLPTDSRRPAGRGNDKPQSFNQISDGNQVTPTPAVVPPPKHGWNWSTRAVSTHLSGEVPEKNKNVQNPGLGGKENAKTSEADADADDDYYDSDTADEFDDDVLSDESDSDSSEKSHETRKKHRWLKELFECMDGLTVEQINDGERQWHCPACKDGPGAIDWFRGLQPLIAHAKTKGATRVKLHRELAQLLEEELRRRGTSAVPAGEMFGKWEGLDERTEKEIVWPPMAVIMNTRHDKDDNDKWIGMGNQELLDYFSSYAAVKARHSYGPQGHRGMSLLVFEASAVGYLEAERLSKHFEDNGRDRDSWEHKRVPSYSGGKRQLYGYMAEKRDLDSFNYHCQGKSKLKFEIRSYQEMVVKQLKQMSEDNQQLIWFKNRVAKEQLHSKALEESYGLVSEKLRKTQEENRIVRLRTKMHHEQNKEEMDYQEQFFKDQIKMIYDARDAKEDDFEKMQQEQREKITQQSRASPSIEDPRVRAEAIAKSVKLQDKEMEEFVAQREKLMKSHEQRMLALKSRHLEEELALKRRHWDEEVAVEEEFNMEESKLMEKYTPSEHGAAQ</sequence>
<dbReference type="AlphaFoldDB" id="A0ABD3A213"/>
<proteinExistence type="inferred from homology"/>
<feature type="compositionally biased region" description="Basic and acidic residues" evidence="4">
    <location>
        <begin position="550"/>
        <end position="562"/>
    </location>
</feature>
<dbReference type="Pfam" id="PF03470">
    <property type="entry name" value="zf-XS"/>
    <property type="match status" value="1"/>
</dbReference>
<dbReference type="EMBL" id="JBJUIK010000006">
    <property type="protein sequence ID" value="KAL3524605.1"/>
    <property type="molecule type" value="Genomic_DNA"/>
</dbReference>
<dbReference type="PANTHER" id="PTHR46602:SF1">
    <property type="entry name" value="PROTEIN SUPPRESSOR OF GENE SILENCING 3"/>
    <property type="match status" value="1"/>
</dbReference>
<evidence type="ECO:0000259" key="6">
    <source>
        <dbReference type="Pfam" id="PF03470"/>
    </source>
</evidence>
<keyword evidence="2" id="KW-0943">RNA-mediated gene silencing</keyword>
<dbReference type="InterPro" id="IPR044287">
    <property type="entry name" value="SGS3"/>
</dbReference>
<feature type="compositionally biased region" description="Polar residues" evidence="4">
    <location>
        <begin position="119"/>
        <end position="131"/>
    </location>
</feature>
<dbReference type="Proteomes" id="UP001630127">
    <property type="component" value="Unassembled WGS sequence"/>
</dbReference>
<evidence type="ECO:0000259" key="5">
    <source>
        <dbReference type="Pfam" id="PF03468"/>
    </source>
</evidence>
<feature type="region of interest" description="Disordered" evidence="4">
    <location>
        <begin position="55"/>
        <end position="222"/>
    </location>
</feature>
<dbReference type="InterPro" id="IPR005380">
    <property type="entry name" value="XS_domain"/>
</dbReference>
<feature type="compositionally biased region" description="Gly residues" evidence="4">
    <location>
        <begin position="89"/>
        <end position="100"/>
    </location>
</feature>
<evidence type="ECO:0000256" key="1">
    <source>
        <dbReference type="ARBA" id="ARBA00023054"/>
    </source>
</evidence>
<organism evidence="7 8">
    <name type="scientific">Cinchona calisaya</name>
    <dbReference type="NCBI Taxonomy" id="153742"/>
    <lineage>
        <taxon>Eukaryota</taxon>
        <taxon>Viridiplantae</taxon>
        <taxon>Streptophyta</taxon>
        <taxon>Embryophyta</taxon>
        <taxon>Tracheophyta</taxon>
        <taxon>Spermatophyta</taxon>
        <taxon>Magnoliopsida</taxon>
        <taxon>eudicotyledons</taxon>
        <taxon>Gunneridae</taxon>
        <taxon>Pentapetalae</taxon>
        <taxon>asterids</taxon>
        <taxon>lamiids</taxon>
        <taxon>Gentianales</taxon>
        <taxon>Rubiaceae</taxon>
        <taxon>Cinchonoideae</taxon>
        <taxon>Cinchoneae</taxon>
        <taxon>Cinchona</taxon>
    </lineage>
</organism>
<feature type="domain" description="XS" evidence="5">
    <location>
        <begin position="322"/>
        <end position="436"/>
    </location>
</feature>
<comment type="similarity">
    <text evidence="3">Belongs to the SGS3 family.</text>
</comment>